<evidence type="ECO:0000313" key="2">
    <source>
        <dbReference type="EMBL" id="SDP86421.1"/>
    </source>
</evidence>
<keyword evidence="1" id="KW-0472">Membrane</keyword>
<dbReference type="EMBL" id="FNJU01000009">
    <property type="protein sequence ID" value="SDP86421.1"/>
    <property type="molecule type" value="Genomic_DNA"/>
</dbReference>
<feature type="transmembrane region" description="Helical" evidence="1">
    <location>
        <begin position="16"/>
        <end position="38"/>
    </location>
</feature>
<dbReference type="OrthoDB" id="1953969at2"/>
<accession>A0A1H0W7G6</accession>
<dbReference type="STRING" id="930152.SAMN05216565_109135"/>
<keyword evidence="1" id="KW-1133">Transmembrane helix</keyword>
<reference evidence="3" key="1">
    <citation type="submission" date="2016-10" db="EMBL/GenBank/DDBJ databases">
        <authorList>
            <person name="Varghese N."/>
            <person name="Submissions S."/>
        </authorList>
    </citation>
    <scope>NUCLEOTIDE SEQUENCE [LARGE SCALE GENOMIC DNA]</scope>
    <source>
        <strain evidence="3">IBRC-M10078</strain>
    </source>
</reference>
<name>A0A1H0W7G6_9BACI</name>
<dbReference type="RefSeq" id="WP_090856841.1">
    <property type="nucleotide sequence ID" value="NZ_FNJU01000009.1"/>
</dbReference>
<gene>
    <name evidence="2" type="ORF">SAMN05216565_109135</name>
</gene>
<organism evidence="2 3">
    <name type="scientific">Litchfieldia salsa</name>
    <dbReference type="NCBI Taxonomy" id="930152"/>
    <lineage>
        <taxon>Bacteria</taxon>
        <taxon>Bacillati</taxon>
        <taxon>Bacillota</taxon>
        <taxon>Bacilli</taxon>
        <taxon>Bacillales</taxon>
        <taxon>Bacillaceae</taxon>
        <taxon>Litchfieldia</taxon>
    </lineage>
</organism>
<dbReference type="AlphaFoldDB" id="A0A1H0W7G6"/>
<evidence type="ECO:0000313" key="3">
    <source>
        <dbReference type="Proteomes" id="UP000199159"/>
    </source>
</evidence>
<proteinExistence type="predicted"/>
<evidence type="ECO:0000256" key="1">
    <source>
        <dbReference type="SAM" id="Phobius"/>
    </source>
</evidence>
<keyword evidence="1" id="KW-0812">Transmembrane</keyword>
<sequence>MGPTTERQDIRSDVSGFILIEVISILSVLMIISLIAVLSVRGIVAKAESDVCEVNRLEVERMYEAQLDLNEIEHSDTVFEQYI</sequence>
<dbReference type="Proteomes" id="UP000199159">
    <property type="component" value="Unassembled WGS sequence"/>
</dbReference>
<keyword evidence="3" id="KW-1185">Reference proteome</keyword>
<evidence type="ECO:0008006" key="4">
    <source>
        <dbReference type="Google" id="ProtNLM"/>
    </source>
</evidence>
<protein>
    <recommendedName>
        <fullName evidence="4">Prepilin-type N-terminal cleavage/methylation domain-containing protein</fullName>
    </recommendedName>
</protein>